<dbReference type="FunFam" id="3.30.200.20:FF:000154">
    <property type="entry name" value="probable serine/threonine-protein kinase At4g35230"/>
    <property type="match status" value="1"/>
</dbReference>
<keyword evidence="4" id="KW-0723">Serine/threonine-protein kinase</keyword>
<proteinExistence type="predicted"/>
<keyword evidence="11" id="KW-0449">Lipoprotein</keyword>
<evidence type="ECO:0000256" key="1">
    <source>
        <dbReference type="ARBA" id="ARBA00004193"/>
    </source>
</evidence>
<comment type="catalytic activity">
    <reaction evidence="12">
        <text>L-threonyl-[protein] + ATP = O-phospho-L-threonyl-[protein] + ADP + H(+)</text>
        <dbReference type="Rhea" id="RHEA:46608"/>
        <dbReference type="Rhea" id="RHEA-COMP:11060"/>
        <dbReference type="Rhea" id="RHEA-COMP:11605"/>
        <dbReference type="ChEBI" id="CHEBI:15378"/>
        <dbReference type="ChEBI" id="CHEBI:30013"/>
        <dbReference type="ChEBI" id="CHEBI:30616"/>
        <dbReference type="ChEBI" id="CHEBI:61977"/>
        <dbReference type="ChEBI" id="CHEBI:456216"/>
        <dbReference type="EC" id="2.7.11.1"/>
    </reaction>
</comment>
<dbReference type="InterPro" id="IPR000719">
    <property type="entry name" value="Prot_kinase_dom"/>
</dbReference>
<keyword evidence="5" id="KW-0808">Transferase</keyword>
<sequence>MGCQCSKLTECCWGTQFKGSVLEAPDVENEDKSEVDDLPAFREYTFDQLRLSTSGFAVENIVSEHGEKAPNIVYKGKLENQRRIAVKRFNRMAWPDARQFLEEARSVGQLRNHRLANLLGCCCEGDERLLVAEYMSNDTLAKHLFHWETQPMKWAMRLRVVLHLAEALEYCSNKGRALYHDLNAYRVLFDDDGNPRLSCFGLMKNSRDGKSYSTNLAFTPPEYLRTGRVTPESVIYSFGTLLLDLLSGKHIPPSHALDLIRDRNIQMLMDSCLEGQFSNDDGTELVRLASRCLQYEPRERPNPKSLVAALTTLQKETEVPSHVLMGIRHNDALPPLSPLGEAISRVDLTAIHEILDQTGYKDDEGTTNELSFQMWTNQIQETLNSKKKGDAAFRHKDFRAAIECYSQFIDAGTMVSPTVYARRSVCYLMSDMPNEALSDATQAQVISPGWHTASYLQAAALFILDKQNEARVALREGSELEAKRNAGPG</sequence>
<dbReference type="FunFam" id="1.10.510.10:FF:000069">
    <property type="entry name" value="probable serine/threonine-protein kinase At5g41260"/>
    <property type="match status" value="1"/>
</dbReference>
<accession>A0A1U7ZPU1</accession>
<keyword evidence="8 16" id="KW-0418">Kinase</keyword>
<dbReference type="OrthoDB" id="2335338at2759"/>
<dbReference type="SUPFAM" id="SSF48452">
    <property type="entry name" value="TPR-like"/>
    <property type="match status" value="1"/>
</dbReference>
<evidence type="ECO:0000256" key="3">
    <source>
        <dbReference type="ARBA" id="ARBA00022475"/>
    </source>
</evidence>
<evidence type="ECO:0000256" key="12">
    <source>
        <dbReference type="ARBA" id="ARBA00047899"/>
    </source>
</evidence>
<evidence type="ECO:0000313" key="15">
    <source>
        <dbReference type="Proteomes" id="UP000189703"/>
    </source>
</evidence>
<dbReference type="KEGG" id="nnu:104596081"/>
<dbReference type="AlphaFoldDB" id="A0A1U7ZPU1"/>
<evidence type="ECO:0000256" key="4">
    <source>
        <dbReference type="ARBA" id="ARBA00022527"/>
    </source>
</evidence>
<evidence type="ECO:0000313" key="17">
    <source>
        <dbReference type="RefSeq" id="XP_010255401.1"/>
    </source>
</evidence>
<evidence type="ECO:0000256" key="8">
    <source>
        <dbReference type="ARBA" id="ARBA00022777"/>
    </source>
</evidence>
<evidence type="ECO:0000256" key="10">
    <source>
        <dbReference type="ARBA" id="ARBA00023136"/>
    </source>
</evidence>
<reference evidence="16 17" key="1">
    <citation type="submission" date="2025-04" db="UniProtKB">
        <authorList>
            <consortium name="RefSeq"/>
        </authorList>
    </citation>
    <scope>IDENTIFICATION</scope>
</reference>
<dbReference type="STRING" id="4432.A0A1U7ZPU1"/>
<dbReference type="GO" id="GO:0005886">
    <property type="term" value="C:plasma membrane"/>
    <property type="evidence" value="ECO:0007669"/>
    <property type="project" value="UniProtKB-SubCell"/>
</dbReference>
<name>A0A1U7ZPU1_NELNU</name>
<dbReference type="FunFam" id="1.25.40.10:FF:000016">
    <property type="entry name" value="probable serine/threonine-protein kinase At4g35230"/>
    <property type="match status" value="1"/>
</dbReference>
<dbReference type="GO" id="GO:0004674">
    <property type="term" value="F:protein serine/threonine kinase activity"/>
    <property type="evidence" value="ECO:0007669"/>
    <property type="project" value="UniProtKB-KW"/>
</dbReference>
<dbReference type="RefSeq" id="XP_010255401.1">
    <property type="nucleotide sequence ID" value="XM_010257099.2"/>
</dbReference>
<dbReference type="Pfam" id="PF07714">
    <property type="entry name" value="PK_Tyr_Ser-Thr"/>
    <property type="match status" value="1"/>
</dbReference>
<comment type="catalytic activity">
    <reaction evidence="13">
        <text>L-seryl-[protein] + ATP = O-phospho-L-seryl-[protein] + ADP + H(+)</text>
        <dbReference type="Rhea" id="RHEA:17989"/>
        <dbReference type="Rhea" id="RHEA-COMP:9863"/>
        <dbReference type="Rhea" id="RHEA-COMP:11604"/>
        <dbReference type="ChEBI" id="CHEBI:15378"/>
        <dbReference type="ChEBI" id="CHEBI:29999"/>
        <dbReference type="ChEBI" id="CHEBI:30616"/>
        <dbReference type="ChEBI" id="CHEBI:83421"/>
        <dbReference type="ChEBI" id="CHEBI:456216"/>
        <dbReference type="EC" id="2.7.11.1"/>
    </reaction>
</comment>
<evidence type="ECO:0000256" key="11">
    <source>
        <dbReference type="ARBA" id="ARBA00023288"/>
    </source>
</evidence>
<dbReference type="GO" id="GO:0005524">
    <property type="term" value="F:ATP binding"/>
    <property type="evidence" value="ECO:0007669"/>
    <property type="project" value="UniProtKB-KW"/>
</dbReference>
<dbReference type="RefSeq" id="XP_010255400.1">
    <property type="nucleotide sequence ID" value="XM_010257098.2"/>
</dbReference>
<evidence type="ECO:0000256" key="13">
    <source>
        <dbReference type="ARBA" id="ARBA00048679"/>
    </source>
</evidence>
<keyword evidence="6" id="KW-0519">Myristate</keyword>
<keyword evidence="10" id="KW-0472">Membrane</keyword>
<dbReference type="SUPFAM" id="SSF56112">
    <property type="entry name" value="Protein kinase-like (PK-like)"/>
    <property type="match status" value="1"/>
</dbReference>
<dbReference type="PROSITE" id="PS50011">
    <property type="entry name" value="PROTEIN_KINASE_DOM"/>
    <property type="match status" value="1"/>
</dbReference>
<dbReference type="PANTHER" id="PTHR45863">
    <property type="entry name" value="SERINE/THREONINE-PROTEIN KINASE BSK5"/>
    <property type="match status" value="1"/>
</dbReference>
<dbReference type="Proteomes" id="UP000189703">
    <property type="component" value="Unplaced"/>
</dbReference>
<keyword evidence="15" id="KW-1185">Reference proteome</keyword>
<dbReference type="GO" id="GO:0009742">
    <property type="term" value="P:brassinosteroid mediated signaling pathway"/>
    <property type="evidence" value="ECO:0000318"/>
    <property type="project" value="GO_Central"/>
</dbReference>
<dbReference type="InterPro" id="IPR058209">
    <property type="entry name" value="TPR_BSK1_C"/>
</dbReference>
<dbReference type="Pfam" id="PF25575">
    <property type="entry name" value="TPR_BSK1_C"/>
    <property type="match status" value="1"/>
</dbReference>
<gene>
    <name evidence="16 17" type="primary">LOC104596081</name>
</gene>
<evidence type="ECO:0000256" key="7">
    <source>
        <dbReference type="ARBA" id="ARBA00022741"/>
    </source>
</evidence>
<dbReference type="EC" id="2.7.11.1" evidence="2"/>
<feature type="domain" description="Protein kinase" evidence="14">
    <location>
        <begin position="59"/>
        <end position="325"/>
    </location>
</feature>
<keyword evidence="9" id="KW-0067">ATP-binding</keyword>
<dbReference type="Gene3D" id="3.30.200.20">
    <property type="entry name" value="Phosphorylase Kinase, domain 1"/>
    <property type="match status" value="1"/>
</dbReference>
<dbReference type="PANTHER" id="PTHR45863:SF47">
    <property type="entry name" value="SERINE_THREONINE-PROTEIN KINASE BSK3"/>
    <property type="match status" value="1"/>
</dbReference>
<dbReference type="OMA" id="PVHEAQN"/>
<dbReference type="Gene3D" id="1.25.40.10">
    <property type="entry name" value="Tetratricopeptide repeat domain"/>
    <property type="match status" value="1"/>
</dbReference>
<organism evidence="15 17">
    <name type="scientific">Nelumbo nucifera</name>
    <name type="common">Sacred lotus</name>
    <dbReference type="NCBI Taxonomy" id="4432"/>
    <lineage>
        <taxon>Eukaryota</taxon>
        <taxon>Viridiplantae</taxon>
        <taxon>Streptophyta</taxon>
        <taxon>Embryophyta</taxon>
        <taxon>Tracheophyta</taxon>
        <taxon>Spermatophyta</taxon>
        <taxon>Magnoliopsida</taxon>
        <taxon>Proteales</taxon>
        <taxon>Nelumbonaceae</taxon>
        <taxon>Nelumbo</taxon>
    </lineage>
</organism>
<dbReference type="InterPro" id="IPR011990">
    <property type="entry name" value="TPR-like_helical_dom_sf"/>
</dbReference>
<evidence type="ECO:0000259" key="14">
    <source>
        <dbReference type="PROSITE" id="PS50011"/>
    </source>
</evidence>
<dbReference type="GeneID" id="104596081"/>
<evidence type="ECO:0000313" key="16">
    <source>
        <dbReference type="RefSeq" id="XP_010255400.1"/>
    </source>
</evidence>
<evidence type="ECO:0000256" key="9">
    <source>
        <dbReference type="ARBA" id="ARBA00022840"/>
    </source>
</evidence>
<dbReference type="eggNOG" id="ENOG502QSE9">
    <property type="taxonomic scope" value="Eukaryota"/>
</dbReference>
<keyword evidence="3" id="KW-1003">Cell membrane</keyword>
<evidence type="ECO:0000256" key="2">
    <source>
        <dbReference type="ARBA" id="ARBA00012513"/>
    </source>
</evidence>
<protein>
    <recommendedName>
        <fullName evidence="2">non-specific serine/threonine protein kinase</fullName>
        <ecNumber evidence="2">2.7.11.1</ecNumber>
    </recommendedName>
</protein>
<dbReference type="InterPro" id="IPR045845">
    <property type="entry name" value="BSK"/>
</dbReference>
<evidence type="ECO:0000256" key="6">
    <source>
        <dbReference type="ARBA" id="ARBA00022707"/>
    </source>
</evidence>
<dbReference type="InterPro" id="IPR011009">
    <property type="entry name" value="Kinase-like_dom_sf"/>
</dbReference>
<evidence type="ECO:0000256" key="5">
    <source>
        <dbReference type="ARBA" id="ARBA00022679"/>
    </source>
</evidence>
<dbReference type="Gene3D" id="1.10.510.10">
    <property type="entry name" value="Transferase(Phosphotransferase) domain 1"/>
    <property type="match status" value="1"/>
</dbReference>
<keyword evidence="7" id="KW-0547">Nucleotide-binding</keyword>
<comment type="subcellular location">
    <subcellularLocation>
        <location evidence="1">Cell membrane</location>
        <topology evidence="1">Lipid-anchor</topology>
    </subcellularLocation>
</comment>
<dbReference type="InterPro" id="IPR001245">
    <property type="entry name" value="Ser-Thr/Tyr_kinase_cat_dom"/>
</dbReference>